<sequence>MHLDMGHFLFCTILRWTDGFTLVMCAVILSSTSGMFKSPLASKPTLDPFFKPFHFLRNLIHALVGRCSSITSCSHFIFCLDLKSIRGSTINVNPPGTQCSIITSSSKPTTRIIISPSPSSSSPEKVRQPHPPSSAHIN</sequence>
<name>A0ABU7A6J7_9TELE</name>
<comment type="caution">
    <text evidence="2">The sequence shown here is derived from an EMBL/GenBank/DDBJ whole genome shotgun (WGS) entry which is preliminary data.</text>
</comment>
<dbReference type="EMBL" id="JAHUTI010002866">
    <property type="protein sequence ID" value="MED6233583.1"/>
    <property type="molecule type" value="Genomic_DNA"/>
</dbReference>
<protein>
    <submittedName>
        <fullName evidence="2">Uncharacterized protein</fullName>
    </submittedName>
</protein>
<evidence type="ECO:0000256" key="1">
    <source>
        <dbReference type="SAM" id="MobiDB-lite"/>
    </source>
</evidence>
<dbReference type="Proteomes" id="UP001345963">
    <property type="component" value="Unassembled WGS sequence"/>
</dbReference>
<proteinExistence type="predicted"/>
<accession>A0ABU7A6J7</accession>
<reference evidence="2 3" key="1">
    <citation type="submission" date="2021-07" db="EMBL/GenBank/DDBJ databases">
        <authorList>
            <person name="Palmer J.M."/>
        </authorList>
    </citation>
    <scope>NUCLEOTIDE SEQUENCE [LARGE SCALE GENOMIC DNA]</scope>
    <source>
        <strain evidence="2 3">AT_MEX2019</strain>
        <tissue evidence="2">Muscle</tissue>
    </source>
</reference>
<feature type="compositionally biased region" description="Low complexity" evidence="1">
    <location>
        <begin position="107"/>
        <end position="123"/>
    </location>
</feature>
<evidence type="ECO:0000313" key="2">
    <source>
        <dbReference type="EMBL" id="MED6233583.1"/>
    </source>
</evidence>
<feature type="region of interest" description="Disordered" evidence="1">
    <location>
        <begin position="107"/>
        <end position="138"/>
    </location>
</feature>
<evidence type="ECO:0000313" key="3">
    <source>
        <dbReference type="Proteomes" id="UP001345963"/>
    </source>
</evidence>
<organism evidence="2 3">
    <name type="scientific">Ataeniobius toweri</name>
    <dbReference type="NCBI Taxonomy" id="208326"/>
    <lineage>
        <taxon>Eukaryota</taxon>
        <taxon>Metazoa</taxon>
        <taxon>Chordata</taxon>
        <taxon>Craniata</taxon>
        <taxon>Vertebrata</taxon>
        <taxon>Euteleostomi</taxon>
        <taxon>Actinopterygii</taxon>
        <taxon>Neopterygii</taxon>
        <taxon>Teleostei</taxon>
        <taxon>Neoteleostei</taxon>
        <taxon>Acanthomorphata</taxon>
        <taxon>Ovalentaria</taxon>
        <taxon>Atherinomorphae</taxon>
        <taxon>Cyprinodontiformes</taxon>
        <taxon>Goodeidae</taxon>
        <taxon>Ataeniobius</taxon>
    </lineage>
</organism>
<gene>
    <name evidence="2" type="ORF">ATANTOWER_013660</name>
</gene>
<keyword evidence="3" id="KW-1185">Reference proteome</keyword>